<gene>
    <name evidence="3" type="ORF">PSYICH_LOCUS5179</name>
</gene>
<name>A0A9P0CLG0_9CUCU</name>
<proteinExistence type="predicted"/>
<feature type="domain" description="BZIP" evidence="2">
    <location>
        <begin position="197"/>
        <end position="251"/>
    </location>
</feature>
<keyword evidence="4" id="KW-1185">Reference proteome</keyword>
<feature type="compositionally biased region" description="Basic and acidic residues" evidence="1">
    <location>
        <begin position="255"/>
        <end position="267"/>
    </location>
</feature>
<dbReference type="Pfam" id="PF00170">
    <property type="entry name" value="bZIP_1"/>
    <property type="match status" value="1"/>
</dbReference>
<evidence type="ECO:0000256" key="1">
    <source>
        <dbReference type="SAM" id="MobiDB-lite"/>
    </source>
</evidence>
<dbReference type="AlphaFoldDB" id="A0A9P0CLG0"/>
<dbReference type="SMART" id="SM00338">
    <property type="entry name" value="BRLZ"/>
    <property type="match status" value="1"/>
</dbReference>
<dbReference type="Pfam" id="PF14291">
    <property type="entry name" value="DUF4371"/>
    <property type="match status" value="1"/>
</dbReference>
<dbReference type="InterPro" id="IPR025398">
    <property type="entry name" value="DUF4371"/>
</dbReference>
<feature type="compositionally biased region" description="Low complexity" evidence="1">
    <location>
        <begin position="139"/>
        <end position="159"/>
    </location>
</feature>
<dbReference type="SUPFAM" id="SSF53098">
    <property type="entry name" value="Ribonuclease H-like"/>
    <property type="match status" value="1"/>
</dbReference>
<dbReference type="GO" id="GO:0003700">
    <property type="term" value="F:DNA-binding transcription factor activity"/>
    <property type="evidence" value="ECO:0007669"/>
    <property type="project" value="InterPro"/>
</dbReference>
<dbReference type="Gene3D" id="1.20.5.170">
    <property type="match status" value="1"/>
</dbReference>
<evidence type="ECO:0000313" key="3">
    <source>
        <dbReference type="EMBL" id="CAH1104324.1"/>
    </source>
</evidence>
<dbReference type="CDD" id="cd14692">
    <property type="entry name" value="bZIP_ATF4"/>
    <property type="match status" value="1"/>
</dbReference>
<dbReference type="PANTHER" id="PTHR46289:SF14">
    <property type="entry name" value="DUF4371 DOMAIN-CONTAINING PROTEIN"/>
    <property type="match status" value="1"/>
</dbReference>
<accession>A0A9P0CLG0</accession>
<feature type="compositionally biased region" description="Basic and acidic residues" evidence="1">
    <location>
        <begin position="194"/>
        <end position="207"/>
    </location>
</feature>
<dbReference type="PANTHER" id="PTHR46289">
    <property type="entry name" value="52 KDA REPRESSOR OF THE INHIBITOR OF THE PROTEIN KINASE-LIKE PROTEIN-RELATED"/>
    <property type="match status" value="1"/>
</dbReference>
<dbReference type="OrthoDB" id="6604085at2759"/>
<dbReference type="InterPro" id="IPR012337">
    <property type="entry name" value="RNaseH-like_sf"/>
</dbReference>
<evidence type="ECO:0000259" key="2">
    <source>
        <dbReference type="PROSITE" id="PS50217"/>
    </source>
</evidence>
<feature type="compositionally biased region" description="Low complexity" evidence="1">
    <location>
        <begin position="268"/>
        <end position="281"/>
    </location>
</feature>
<feature type="compositionally biased region" description="Basic residues" evidence="1">
    <location>
        <begin position="183"/>
        <end position="192"/>
    </location>
</feature>
<organism evidence="3 4">
    <name type="scientific">Psylliodes chrysocephalus</name>
    <dbReference type="NCBI Taxonomy" id="3402493"/>
    <lineage>
        <taxon>Eukaryota</taxon>
        <taxon>Metazoa</taxon>
        <taxon>Ecdysozoa</taxon>
        <taxon>Arthropoda</taxon>
        <taxon>Hexapoda</taxon>
        <taxon>Insecta</taxon>
        <taxon>Pterygota</taxon>
        <taxon>Neoptera</taxon>
        <taxon>Endopterygota</taxon>
        <taxon>Coleoptera</taxon>
        <taxon>Polyphaga</taxon>
        <taxon>Cucujiformia</taxon>
        <taxon>Chrysomeloidea</taxon>
        <taxon>Chrysomelidae</taxon>
        <taxon>Galerucinae</taxon>
        <taxon>Alticini</taxon>
        <taxon>Psylliodes</taxon>
    </lineage>
</organism>
<dbReference type="PROSITE" id="PS00036">
    <property type="entry name" value="BZIP_BASIC"/>
    <property type="match status" value="1"/>
</dbReference>
<dbReference type="PROSITE" id="PS50217">
    <property type="entry name" value="BZIP"/>
    <property type="match status" value="1"/>
</dbReference>
<protein>
    <recommendedName>
        <fullName evidence="2">BZIP domain-containing protein</fullName>
    </recommendedName>
</protein>
<dbReference type="EMBL" id="OV651828">
    <property type="protein sequence ID" value="CAH1104324.1"/>
    <property type="molecule type" value="Genomic_DNA"/>
</dbReference>
<sequence length="1047" mass="119039">MLPILDDVEPPRAVPVPVQHLKSEYVNVNNNDTQYLLKEFETVYDVVEFAHGTLTPPQSPPSQQPMLTTLEPLLQYSATVPGDAKPIYAQPEKQFLSDNYALTEQVVYASVNTPQPDIAHELAVVDELVRTRVEHMQGSSSSSSSGCSSPRSPSSSFEDCSSDDPEWVPEPIEDYGDGSSPKLSRKRSRPYSKHPPEEKKVRKKEQNKNAATRYRMKKKAEIETILLVEKDLLDKNTDLGSKITDLNREINVPEESEKFSSGLHEKATNSNSSISIGSSSTSTSLEVQNAQNLTRTGSGEIDIGHYVNDKVNISDFDKYQILKKAFVPEKSYTFPYSVHSKNKKDVKCYLSQNHFSSFAWLTYSKSLNGLFCKCCVLFAKFGGIHKATGLQKLVFSPLQKYSKLYGKDGDLTRHNDCSYHKDAMLLSDNFKNTYENRDREIVNILNVKRIEQNRKKIKALLGTIHFLGKQNIPLRGHLTKSELTDSSDVNEGNLKKILRYRIQTSGDDVILKNHFESASSRTKYVSVSIQNELIKCCGEEILSLIVEKVNKSKYFSIMFDETTDISNISQMSIVIRYLDNSLNLREDFLGFVDCHTENYDECTKEPKLSGEILGNTVISFIEKLGLPFENCVGIGTDTCSVMLSEQKGAVSQVQKSMKNAVKCPCYNHSLNLSISKASTVQDIRNCVGIIKEIINFFKASPKRAKVLELVNNKELISLCETRWAERHDTVLRFQSCFEKIIETWELIAQWNDKDSSSKVRSFVDSLLTTQFMISLHCLSYFLSLTNSLSKLLQTKSLDKNKAQTLVNDILSLLNEKRKNVDSCFSGIFKDVKNLHKKMNLNLMMPRITLRQKHRVNTPGDSIEEYFRRSIFIPLLDNVIEDLTFRFHNELYKILNINSLIPSNIKLDMNMDCSLIKENVAEYLSNFTNESKDFLLSLLNAEFELWFKKWVTVTDENLPSSAISALQLCDKDTYQNVYLAVYLISTMPVNVASSERSFSTLKRLKTWLRSTMGQERLVALALLHIDLNIDAVLDRFAKIKKRHIDLIL</sequence>
<dbReference type="GO" id="GO:0005634">
    <property type="term" value="C:nucleus"/>
    <property type="evidence" value="ECO:0007669"/>
    <property type="project" value="UniProtKB-ARBA"/>
</dbReference>
<dbReference type="InterPro" id="IPR052958">
    <property type="entry name" value="IFN-induced_PKR_regulator"/>
</dbReference>
<feature type="region of interest" description="Disordered" evidence="1">
    <location>
        <begin position="134"/>
        <end position="215"/>
    </location>
</feature>
<dbReference type="InterPro" id="IPR046347">
    <property type="entry name" value="bZIP_sf"/>
</dbReference>
<dbReference type="GO" id="GO:0046983">
    <property type="term" value="F:protein dimerization activity"/>
    <property type="evidence" value="ECO:0007669"/>
    <property type="project" value="InterPro"/>
</dbReference>
<dbReference type="InterPro" id="IPR008906">
    <property type="entry name" value="HATC_C_dom"/>
</dbReference>
<feature type="region of interest" description="Disordered" evidence="1">
    <location>
        <begin position="255"/>
        <end position="281"/>
    </location>
</feature>
<reference evidence="3" key="1">
    <citation type="submission" date="2022-01" db="EMBL/GenBank/DDBJ databases">
        <authorList>
            <person name="King R."/>
        </authorList>
    </citation>
    <scope>NUCLEOTIDE SEQUENCE</scope>
</reference>
<dbReference type="Proteomes" id="UP001153636">
    <property type="component" value="Chromosome 16"/>
</dbReference>
<evidence type="ECO:0000313" key="4">
    <source>
        <dbReference type="Proteomes" id="UP001153636"/>
    </source>
</evidence>
<feature type="compositionally biased region" description="Acidic residues" evidence="1">
    <location>
        <begin position="160"/>
        <end position="176"/>
    </location>
</feature>
<dbReference type="InterPro" id="IPR004827">
    <property type="entry name" value="bZIP"/>
</dbReference>
<dbReference type="SUPFAM" id="SSF57959">
    <property type="entry name" value="Leucine zipper domain"/>
    <property type="match status" value="1"/>
</dbReference>
<dbReference type="Pfam" id="PF05699">
    <property type="entry name" value="Dimer_Tnp_hAT"/>
    <property type="match status" value="1"/>
</dbReference>